<dbReference type="EMBL" id="BPLR01010890">
    <property type="protein sequence ID" value="GIY42738.1"/>
    <property type="molecule type" value="Genomic_DNA"/>
</dbReference>
<gene>
    <name evidence="1" type="ORF">CEXT_800301</name>
</gene>
<evidence type="ECO:0000313" key="2">
    <source>
        <dbReference type="Proteomes" id="UP001054945"/>
    </source>
</evidence>
<protein>
    <submittedName>
        <fullName evidence="1">Uncharacterized protein</fullName>
    </submittedName>
</protein>
<keyword evidence="2" id="KW-1185">Reference proteome</keyword>
<dbReference type="AlphaFoldDB" id="A0AAV4TFK1"/>
<comment type="caution">
    <text evidence="1">The sequence shown here is derived from an EMBL/GenBank/DDBJ whole genome shotgun (WGS) entry which is preliminary data.</text>
</comment>
<evidence type="ECO:0000313" key="1">
    <source>
        <dbReference type="EMBL" id="GIY42738.1"/>
    </source>
</evidence>
<dbReference type="Proteomes" id="UP001054945">
    <property type="component" value="Unassembled WGS sequence"/>
</dbReference>
<reference evidence="1 2" key="1">
    <citation type="submission" date="2021-06" db="EMBL/GenBank/DDBJ databases">
        <title>Caerostris extrusa draft genome.</title>
        <authorList>
            <person name="Kono N."/>
            <person name="Arakawa K."/>
        </authorList>
    </citation>
    <scope>NUCLEOTIDE SEQUENCE [LARGE SCALE GENOMIC DNA]</scope>
</reference>
<name>A0AAV4TFK1_CAEEX</name>
<proteinExistence type="predicted"/>
<organism evidence="1 2">
    <name type="scientific">Caerostris extrusa</name>
    <name type="common">Bark spider</name>
    <name type="synonym">Caerostris bankana</name>
    <dbReference type="NCBI Taxonomy" id="172846"/>
    <lineage>
        <taxon>Eukaryota</taxon>
        <taxon>Metazoa</taxon>
        <taxon>Ecdysozoa</taxon>
        <taxon>Arthropoda</taxon>
        <taxon>Chelicerata</taxon>
        <taxon>Arachnida</taxon>
        <taxon>Araneae</taxon>
        <taxon>Araneomorphae</taxon>
        <taxon>Entelegynae</taxon>
        <taxon>Araneoidea</taxon>
        <taxon>Araneidae</taxon>
        <taxon>Caerostris</taxon>
    </lineage>
</organism>
<sequence length="140" mass="16526">MRHVKAIYFHCCCVRDKERWLLPNRHVLPIIGLKILVLDFSMCVEDISQLVGIQFKERLFLFVSFIRARLRPYSKNKKYSNELYRERKIYDSRNNNKLLDHFSIADHVDKTKLPAAVKFAVLLDSTYLIVKKTLVSPKKG</sequence>
<accession>A0AAV4TFK1</accession>